<evidence type="ECO:0000256" key="1">
    <source>
        <dbReference type="ARBA" id="ARBA00004141"/>
    </source>
</evidence>
<keyword evidence="2 8" id="KW-0813">Transport</keyword>
<dbReference type="EMBL" id="PJQM01000520">
    <property type="protein sequence ID" value="RCI04972.1"/>
    <property type="molecule type" value="Genomic_DNA"/>
</dbReference>
<dbReference type="STRING" id="4846.A0A367KSZ5"/>
<feature type="transmembrane region" description="Helical" evidence="8">
    <location>
        <begin position="142"/>
        <end position="160"/>
    </location>
</feature>
<dbReference type="GO" id="GO:0015031">
    <property type="term" value="P:protein transport"/>
    <property type="evidence" value="ECO:0007669"/>
    <property type="project" value="UniProtKB-KW"/>
</dbReference>
<evidence type="ECO:0000256" key="2">
    <source>
        <dbReference type="ARBA" id="ARBA00022448"/>
    </source>
</evidence>
<accession>A0A367KSZ5</accession>
<reference evidence="9 10" key="1">
    <citation type="journal article" date="2018" name="G3 (Bethesda)">
        <title>Phylogenetic and Phylogenomic Definition of Rhizopus Species.</title>
        <authorList>
            <person name="Gryganskyi A.P."/>
            <person name="Golan J."/>
            <person name="Dolatabadi S."/>
            <person name="Mondo S."/>
            <person name="Robb S."/>
            <person name="Idnurm A."/>
            <person name="Muszewska A."/>
            <person name="Steczkiewicz K."/>
            <person name="Masonjones S."/>
            <person name="Liao H.L."/>
            <person name="Gajdeczka M.T."/>
            <person name="Anike F."/>
            <person name="Vuek A."/>
            <person name="Anishchenko I.M."/>
            <person name="Voigt K."/>
            <person name="de Hoog G.S."/>
            <person name="Smith M.E."/>
            <person name="Heitman J."/>
            <person name="Vilgalys R."/>
            <person name="Stajich J.E."/>
        </authorList>
    </citation>
    <scope>NUCLEOTIDE SEQUENCE [LARGE SCALE GENOMIC DNA]</scope>
    <source>
        <strain evidence="9 10">LSU 92-RS-03</strain>
    </source>
</reference>
<dbReference type="InterPro" id="IPR007305">
    <property type="entry name" value="Vesicle_transpt_Got1/SFT2"/>
</dbReference>
<comment type="similarity">
    <text evidence="7 8">Belongs to the SFT2 family.</text>
</comment>
<protein>
    <recommendedName>
        <fullName evidence="8">Protein transport protein SFT2</fullName>
    </recommendedName>
</protein>
<evidence type="ECO:0000256" key="7">
    <source>
        <dbReference type="ARBA" id="ARBA00025800"/>
    </source>
</evidence>
<evidence type="ECO:0000256" key="8">
    <source>
        <dbReference type="RuleBase" id="RU363111"/>
    </source>
</evidence>
<feature type="transmembrane region" description="Helical" evidence="8">
    <location>
        <begin position="166"/>
        <end position="187"/>
    </location>
</feature>
<dbReference type="OrthoDB" id="660759at2759"/>
<sequence length="211" mass="23281">MSQTESTFKNSLRNFQLSRGNNNIALPTNNTNKSAFESLRESASNTFSNVSSTVQGYIPIGTNVEEEEEPWYQLSRLERVMAFALCLALGIGCFCLSFFFLPLFLGKFAATFTLGSVLILLSVALLRGPWSHIQHMISMERLPFTLSYVGSMVLTLYAALGARNLILIIIFSALQIIALIWYVGSYIPGGVATLRYGTSYIGRRAASVLPI</sequence>
<evidence type="ECO:0000256" key="6">
    <source>
        <dbReference type="ARBA" id="ARBA00023136"/>
    </source>
</evidence>
<proteinExistence type="inferred from homology"/>
<keyword evidence="8" id="KW-0333">Golgi apparatus</keyword>
<keyword evidence="10" id="KW-1185">Reference proteome</keyword>
<feature type="transmembrane region" description="Helical" evidence="8">
    <location>
        <begin position="80"/>
        <end position="102"/>
    </location>
</feature>
<dbReference type="Pfam" id="PF04178">
    <property type="entry name" value="Got1"/>
    <property type="match status" value="1"/>
</dbReference>
<evidence type="ECO:0000256" key="4">
    <source>
        <dbReference type="ARBA" id="ARBA00022927"/>
    </source>
</evidence>
<comment type="subcellular location">
    <subcellularLocation>
        <location evidence="8">Golgi apparatus membrane</location>
        <topology evidence="8">Multi-pass membrane protein</topology>
    </subcellularLocation>
    <subcellularLocation>
        <location evidence="1">Membrane</location>
        <topology evidence="1">Multi-pass membrane protein</topology>
    </subcellularLocation>
</comment>
<name>A0A367KSZ5_RHIST</name>
<dbReference type="AlphaFoldDB" id="A0A367KSZ5"/>
<dbReference type="GO" id="GO:0000139">
    <property type="term" value="C:Golgi membrane"/>
    <property type="evidence" value="ECO:0007669"/>
    <property type="project" value="UniProtKB-SubCell"/>
</dbReference>
<evidence type="ECO:0000256" key="5">
    <source>
        <dbReference type="ARBA" id="ARBA00022989"/>
    </source>
</evidence>
<comment type="caution">
    <text evidence="9">The sequence shown here is derived from an EMBL/GenBank/DDBJ whole genome shotgun (WGS) entry which is preliminary data.</text>
</comment>
<keyword evidence="6 8" id="KW-0472">Membrane</keyword>
<keyword evidence="3 8" id="KW-0812">Transmembrane</keyword>
<comment type="function">
    <text evidence="8">Nonessential protein required for the fusion of transport vesicles derived from the endocytic pathway with the Golgi complex.</text>
</comment>
<dbReference type="PANTHER" id="PTHR23137:SF36">
    <property type="entry name" value="VESICLE TRANSPORT PROTEIN SFT2C"/>
    <property type="match status" value="1"/>
</dbReference>
<gene>
    <name evidence="9" type="primary">SFT2</name>
    <name evidence="9" type="ORF">CU098_003392</name>
</gene>
<dbReference type="PANTHER" id="PTHR23137">
    <property type="entry name" value="VESICLE TRANSPORT PROTEIN-RELATED"/>
    <property type="match status" value="1"/>
</dbReference>
<evidence type="ECO:0000313" key="9">
    <source>
        <dbReference type="EMBL" id="RCI04972.1"/>
    </source>
</evidence>
<dbReference type="GO" id="GO:0016192">
    <property type="term" value="P:vesicle-mediated transport"/>
    <property type="evidence" value="ECO:0007669"/>
    <property type="project" value="InterPro"/>
</dbReference>
<dbReference type="Proteomes" id="UP000253551">
    <property type="component" value="Unassembled WGS sequence"/>
</dbReference>
<evidence type="ECO:0000313" key="10">
    <source>
        <dbReference type="Proteomes" id="UP000253551"/>
    </source>
</evidence>
<keyword evidence="5 8" id="KW-1133">Transmembrane helix</keyword>
<evidence type="ECO:0000256" key="3">
    <source>
        <dbReference type="ARBA" id="ARBA00022692"/>
    </source>
</evidence>
<organism evidence="9 10">
    <name type="scientific">Rhizopus stolonifer</name>
    <name type="common">Rhizopus nigricans</name>
    <dbReference type="NCBI Taxonomy" id="4846"/>
    <lineage>
        <taxon>Eukaryota</taxon>
        <taxon>Fungi</taxon>
        <taxon>Fungi incertae sedis</taxon>
        <taxon>Mucoromycota</taxon>
        <taxon>Mucoromycotina</taxon>
        <taxon>Mucoromycetes</taxon>
        <taxon>Mucorales</taxon>
        <taxon>Mucorineae</taxon>
        <taxon>Rhizopodaceae</taxon>
        <taxon>Rhizopus</taxon>
    </lineage>
</organism>
<dbReference type="InterPro" id="IPR011691">
    <property type="entry name" value="Vesicle_transpt_SFT2"/>
</dbReference>
<keyword evidence="4 8" id="KW-0653">Protein transport</keyword>
<feature type="transmembrane region" description="Helical" evidence="8">
    <location>
        <begin position="108"/>
        <end position="130"/>
    </location>
</feature>